<feature type="non-terminal residue" evidence="2">
    <location>
        <position position="412"/>
    </location>
</feature>
<dbReference type="AlphaFoldDB" id="A0A3R7C4T2"/>
<comment type="caution">
    <text evidence="2">The sequence shown here is derived from an EMBL/GenBank/DDBJ whole genome shotgun (WGS) entry which is preliminary data.</text>
</comment>
<proteinExistence type="predicted"/>
<sequence>MAYKLYDLETKKVAIAVDARFFENEFPNRHTPIMEASTGAVEADFESDNLETPNTSARHAPRAPTTAIPDTVVPPLRPAPTPQATAPRAPPVVAPHPTHPTAHVEPQANVGCATPVPRAPYPPAIRFAQQPTTQHRYNTRLQVNLNPPASAPTLQEDINMEPADTARPTTFRISEPAARARQERAVYPSNGLLARRNQTHETFRRNLTQIHAQGRLMSMTPRPVVAAMTAAPPPTVAPVTQPQPLHVPLVRTPQHEAADVHTYLPVARPSPREQAMVDPPAKSRRTKLGERGTVTAEYTTNTATTAPTLAPANDDHISEELDYNPPNLPALEDHTALAAFDFCGAVHDIDDPAPSSFWEAMQSVKGIYGTHQGGLMWYPYCKDTLHDMGFEETNTDPCVFLRRIDDEVQIIT</sequence>
<dbReference type="Proteomes" id="UP000285430">
    <property type="component" value="Unassembled WGS sequence"/>
</dbReference>
<feature type="region of interest" description="Disordered" evidence="1">
    <location>
        <begin position="48"/>
        <end position="90"/>
    </location>
</feature>
<organism evidence="2 3">
    <name type="scientific">Aphanomyces astaci</name>
    <name type="common">Crayfish plague agent</name>
    <dbReference type="NCBI Taxonomy" id="112090"/>
    <lineage>
        <taxon>Eukaryota</taxon>
        <taxon>Sar</taxon>
        <taxon>Stramenopiles</taxon>
        <taxon>Oomycota</taxon>
        <taxon>Saprolegniomycetes</taxon>
        <taxon>Saprolegniales</taxon>
        <taxon>Verrucalvaceae</taxon>
        <taxon>Aphanomyces</taxon>
    </lineage>
</organism>
<name>A0A3R7C4T2_APHAT</name>
<gene>
    <name evidence="2" type="ORF">DYB37_013115</name>
</gene>
<evidence type="ECO:0000313" key="2">
    <source>
        <dbReference type="EMBL" id="RHZ33558.1"/>
    </source>
</evidence>
<accession>A0A3R7C4T2</accession>
<dbReference type="EMBL" id="QUTH01000563">
    <property type="protein sequence ID" value="RHZ33558.1"/>
    <property type="molecule type" value="Genomic_DNA"/>
</dbReference>
<reference evidence="2 3" key="1">
    <citation type="submission" date="2018-08" db="EMBL/GenBank/DDBJ databases">
        <title>Aphanomyces genome sequencing and annotation.</title>
        <authorList>
            <person name="Minardi D."/>
            <person name="Oidtmann B."/>
            <person name="Van Der Giezen M."/>
            <person name="Studholme D.J."/>
        </authorList>
    </citation>
    <scope>NUCLEOTIDE SEQUENCE [LARGE SCALE GENOMIC DNA]</scope>
    <source>
        <strain evidence="2 3">Da</strain>
    </source>
</reference>
<protein>
    <submittedName>
        <fullName evidence="2">Uncharacterized protein</fullName>
    </submittedName>
</protein>
<evidence type="ECO:0000256" key="1">
    <source>
        <dbReference type="SAM" id="MobiDB-lite"/>
    </source>
</evidence>
<evidence type="ECO:0000313" key="3">
    <source>
        <dbReference type="Proteomes" id="UP000285430"/>
    </source>
</evidence>
<dbReference type="VEuPathDB" id="FungiDB:H257_18063"/>